<dbReference type="EMBL" id="OMOD01000063">
    <property type="protein sequence ID" value="SPF36544.1"/>
    <property type="molecule type" value="Genomic_DNA"/>
</dbReference>
<dbReference type="Proteomes" id="UP000238701">
    <property type="component" value="Unassembled WGS sequence"/>
</dbReference>
<name>A0A2U3KA39_9BACT</name>
<protein>
    <submittedName>
        <fullName evidence="1">Uncharacterized protein</fullName>
    </submittedName>
</protein>
<accession>A0A2U3KA39</accession>
<proteinExistence type="predicted"/>
<evidence type="ECO:0000313" key="1">
    <source>
        <dbReference type="EMBL" id="SPF36544.1"/>
    </source>
</evidence>
<sequence length="21" mass="2250">MISPADLYFVLLFATGPAPLI</sequence>
<evidence type="ECO:0000313" key="2">
    <source>
        <dbReference type="Proteomes" id="UP000238701"/>
    </source>
</evidence>
<organism evidence="1 2">
    <name type="scientific">Candidatus Sulfotelmatobacter kueseliae</name>
    <dbReference type="NCBI Taxonomy" id="2042962"/>
    <lineage>
        <taxon>Bacteria</taxon>
        <taxon>Pseudomonadati</taxon>
        <taxon>Acidobacteriota</taxon>
        <taxon>Terriglobia</taxon>
        <taxon>Terriglobales</taxon>
        <taxon>Candidatus Korobacteraceae</taxon>
        <taxon>Candidatus Sulfotelmatobacter</taxon>
    </lineage>
</organism>
<dbReference type="AlphaFoldDB" id="A0A2U3KA39"/>
<gene>
    <name evidence="1" type="ORF">SBA1_1550003</name>
</gene>
<reference evidence="2" key="1">
    <citation type="submission" date="2018-02" db="EMBL/GenBank/DDBJ databases">
        <authorList>
            <person name="Hausmann B."/>
        </authorList>
    </citation>
    <scope>NUCLEOTIDE SEQUENCE [LARGE SCALE GENOMIC DNA]</scope>
    <source>
        <strain evidence="2">Peat soil MAG SbA1</strain>
    </source>
</reference>